<keyword evidence="3" id="KW-1185">Reference proteome</keyword>
<comment type="caution">
    <text evidence="2">The sequence shown here is derived from an EMBL/GenBank/DDBJ whole genome shotgun (WGS) entry which is preliminary data.</text>
</comment>
<feature type="transmembrane region" description="Helical" evidence="1">
    <location>
        <begin position="479"/>
        <end position="504"/>
    </location>
</feature>
<reference evidence="3" key="1">
    <citation type="submission" date="2015-02" db="EMBL/GenBank/DDBJ databases">
        <title>Draft Genome of Frankia sp. CpI1-S.</title>
        <authorList>
            <person name="Oshone R.T."/>
            <person name="Ngom M."/>
            <person name="Ghodhbane-Gtari F."/>
            <person name="Gtari M."/>
            <person name="Morris K."/>
            <person name="Thomas K."/>
            <person name="Sen A."/>
            <person name="Tisa L.S."/>
        </authorList>
    </citation>
    <scope>NUCLEOTIDE SEQUENCE [LARGE SCALE GENOMIC DNA]</scope>
    <source>
        <strain evidence="3">CpI1-S</strain>
    </source>
</reference>
<feature type="transmembrane region" description="Helical" evidence="1">
    <location>
        <begin position="314"/>
        <end position="333"/>
    </location>
</feature>
<feature type="transmembrane region" description="Helical" evidence="1">
    <location>
        <begin position="258"/>
        <end position="277"/>
    </location>
</feature>
<dbReference type="Proteomes" id="UP000032545">
    <property type="component" value="Unassembled WGS sequence"/>
</dbReference>
<dbReference type="AlphaFoldDB" id="A0A0D8BG49"/>
<dbReference type="GO" id="GO:0140359">
    <property type="term" value="F:ABC-type transporter activity"/>
    <property type="evidence" value="ECO:0007669"/>
    <property type="project" value="InterPro"/>
</dbReference>
<proteinExistence type="predicted"/>
<keyword evidence="1" id="KW-0812">Transmembrane</keyword>
<feature type="transmembrane region" description="Helical" evidence="1">
    <location>
        <begin position="524"/>
        <end position="543"/>
    </location>
</feature>
<dbReference type="EMBL" id="JYFN01000017">
    <property type="protein sequence ID" value="KJE23040.1"/>
    <property type="molecule type" value="Genomic_DNA"/>
</dbReference>
<feature type="transmembrane region" description="Helical" evidence="1">
    <location>
        <begin position="36"/>
        <end position="54"/>
    </location>
</feature>
<keyword evidence="1" id="KW-0472">Membrane</keyword>
<name>A0A0D8BG49_9ACTN</name>
<gene>
    <name evidence="2" type="ORF">FF36_02642</name>
</gene>
<feature type="transmembrane region" description="Helical" evidence="1">
    <location>
        <begin position="179"/>
        <end position="202"/>
    </location>
</feature>
<feature type="transmembrane region" description="Helical" evidence="1">
    <location>
        <begin position="413"/>
        <end position="434"/>
    </location>
</feature>
<dbReference type="OrthoDB" id="2014935at2"/>
<evidence type="ECO:0000313" key="2">
    <source>
        <dbReference type="EMBL" id="KJE23040.1"/>
    </source>
</evidence>
<keyword evidence="1" id="KW-1133">Transmembrane helix</keyword>
<sequence length="551" mass="57140">MTELTLPRPGVLRPAGGGPRLVVAGQVSRRAARSGALWGLVFALFIVVQTVTYTSEYDTQAARDQMARVYGTNAGMNAIFGQADAINTIDGWVTWRFVGIVGLLGSAWGVLTATRLLRGDEESGRYELLLAGQTTRRRAGGQAIAGLGVGLAAMFVLTALGTIAVGRRSTVDFGLGQCLYLSVTLVAGAAMFLAVGALACQLMATRRSAAAMAGGVLGVAYALRMVADSNPSVHWLVWLSPLGWLEQVRPLTEPNPTALLPALVLLVGAAALALHLVGVRDVGTAALPDRHSARPRLALLGGPTRFAARLQRPVALGWLPVITAFSVLLGAVAESSTEDATGSKDVEQAIGRLGGHGSSAALYLGLTFLVVALLVALVAAGQSTAIRAEEAEGHLDNLLVRPVRRASWLAGRLGLSCLLLVAAGLLAGVGAWVGTAGQDDTVRPGALVTAGLNVVPPGLLLLGLGTLAFGAWPRRTSMVVYAYLTWSVLVEFAGGTVHLSHWLLDTSVFFHMAPAPAGGPDWSSAAIITGLGVVGALLGGLLFSRRDLKDE</sequence>
<feature type="transmembrane region" description="Helical" evidence="1">
    <location>
        <begin position="209"/>
        <end position="227"/>
    </location>
</feature>
<feature type="transmembrane region" description="Helical" evidence="1">
    <location>
        <begin position="143"/>
        <end position="167"/>
    </location>
</feature>
<protein>
    <submittedName>
        <fullName evidence="2">Putative exporter of polyketide antibiotic</fullName>
    </submittedName>
</protein>
<feature type="transmembrane region" description="Helical" evidence="1">
    <location>
        <begin position="360"/>
        <end position="380"/>
    </location>
</feature>
<accession>A0A0D8BG49</accession>
<organism evidence="2 3">
    <name type="scientific">Frankia torreyi</name>
    <dbReference type="NCBI Taxonomy" id="1856"/>
    <lineage>
        <taxon>Bacteria</taxon>
        <taxon>Bacillati</taxon>
        <taxon>Actinomycetota</taxon>
        <taxon>Actinomycetes</taxon>
        <taxon>Frankiales</taxon>
        <taxon>Frankiaceae</taxon>
        <taxon>Frankia</taxon>
    </lineage>
</organism>
<dbReference type="PATRIC" id="fig|1502723.3.peg.1760"/>
<feature type="transmembrane region" description="Helical" evidence="1">
    <location>
        <begin position="97"/>
        <end position="117"/>
    </location>
</feature>
<evidence type="ECO:0000256" key="1">
    <source>
        <dbReference type="SAM" id="Phobius"/>
    </source>
</evidence>
<dbReference type="RefSeq" id="WP_044885283.1">
    <property type="nucleotide sequence ID" value="NZ_JYFN01000017.1"/>
</dbReference>
<feature type="transmembrane region" description="Helical" evidence="1">
    <location>
        <begin position="454"/>
        <end position="472"/>
    </location>
</feature>
<dbReference type="GO" id="GO:0005886">
    <property type="term" value="C:plasma membrane"/>
    <property type="evidence" value="ECO:0007669"/>
    <property type="project" value="UniProtKB-SubCell"/>
</dbReference>
<evidence type="ECO:0000313" key="3">
    <source>
        <dbReference type="Proteomes" id="UP000032545"/>
    </source>
</evidence>
<reference evidence="2 3" key="2">
    <citation type="journal article" date="2016" name="Genome Announc.">
        <title>Permanent Draft Genome Sequences for Two Variants of Frankia sp. Strain CpI1, the First Frankia Strain Isolated from Root Nodules of Comptonia peregrina.</title>
        <authorList>
            <person name="Oshone R."/>
            <person name="Hurst S.G.IV."/>
            <person name="Abebe-Akele F."/>
            <person name="Simpson S."/>
            <person name="Morris K."/>
            <person name="Thomas W.K."/>
            <person name="Tisa L.S."/>
        </authorList>
    </citation>
    <scope>NUCLEOTIDE SEQUENCE [LARGE SCALE GENOMIC DNA]</scope>
    <source>
        <strain evidence="3">CpI1-S</strain>
    </source>
</reference>